<dbReference type="EC" id="6.3.4.15" evidence="4"/>
<dbReference type="SUPFAM" id="SSF55681">
    <property type="entry name" value="Class II aaRS and biotin synthetases"/>
    <property type="match status" value="1"/>
</dbReference>
<dbReference type="Gene3D" id="2.30.30.100">
    <property type="match status" value="1"/>
</dbReference>
<dbReference type="InterPro" id="IPR004408">
    <property type="entry name" value="Biotin_CoA_COase_ligase"/>
</dbReference>
<dbReference type="GO" id="GO:0004077">
    <property type="term" value="F:biotin--[biotin carboxyl-carrier protein] ligase activity"/>
    <property type="evidence" value="ECO:0007669"/>
    <property type="project" value="UniProtKB-EC"/>
</dbReference>
<dbReference type="EMBL" id="LNQE01001402">
    <property type="protein sequence ID" value="KUG18120.1"/>
    <property type="molecule type" value="Genomic_DNA"/>
</dbReference>
<reference evidence="4" key="1">
    <citation type="journal article" date="2015" name="Proc. Natl. Acad. Sci. U.S.A.">
        <title>Networks of energetic and metabolic interactions define dynamics in microbial communities.</title>
        <authorList>
            <person name="Embree M."/>
            <person name="Liu J.K."/>
            <person name="Al-Bassam M.M."/>
            <person name="Zengler K."/>
        </authorList>
    </citation>
    <scope>NUCLEOTIDE SEQUENCE</scope>
</reference>
<dbReference type="InterPro" id="IPR004143">
    <property type="entry name" value="BPL_LPL_catalytic"/>
</dbReference>
<dbReference type="Pfam" id="PF03099">
    <property type="entry name" value="BPL_LplA_LipB"/>
    <property type="match status" value="1"/>
</dbReference>
<dbReference type="Pfam" id="PF02237">
    <property type="entry name" value="BPL_C"/>
    <property type="match status" value="1"/>
</dbReference>
<feature type="domain" description="BPL/LPL catalytic" evidence="3">
    <location>
        <begin position="50"/>
        <end position="223"/>
    </location>
</feature>
<dbReference type="InterPro" id="IPR045864">
    <property type="entry name" value="aa-tRNA-synth_II/BPL/LPL"/>
</dbReference>
<dbReference type="GO" id="GO:0005737">
    <property type="term" value="C:cytoplasm"/>
    <property type="evidence" value="ECO:0007669"/>
    <property type="project" value="TreeGrafter"/>
</dbReference>
<dbReference type="Gene3D" id="3.30.930.10">
    <property type="entry name" value="Bira Bifunctional Protein, Domain 2"/>
    <property type="match status" value="1"/>
</dbReference>
<evidence type="ECO:0000259" key="3">
    <source>
        <dbReference type="PROSITE" id="PS51733"/>
    </source>
</evidence>
<dbReference type="PROSITE" id="PS51733">
    <property type="entry name" value="BPL_LPL_CATALYTIC"/>
    <property type="match status" value="1"/>
</dbReference>
<keyword evidence="1 4" id="KW-0436">Ligase</keyword>
<feature type="region of interest" description="Disordered" evidence="2">
    <location>
        <begin position="1"/>
        <end position="28"/>
    </location>
</feature>
<dbReference type="CDD" id="cd16442">
    <property type="entry name" value="BPL"/>
    <property type="match status" value="1"/>
</dbReference>
<dbReference type="NCBIfam" id="TIGR00121">
    <property type="entry name" value="birA_ligase"/>
    <property type="match status" value="1"/>
</dbReference>
<accession>A0A0W8FB74</accession>
<organism evidence="4">
    <name type="scientific">hydrocarbon metagenome</name>
    <dbReference type="NCBI Taxonomy" id="938273"/>
    <lineage>
        <taxon>unclassified sequences</taxon>
        <taxon>metagenomes</taxon>
        <taxon>ecological metagenomes</taxon>
    </lineage>
</organism>
<evidence type="ECO:0000256" key="2">
    <source>
        <dbReference type="SAM" id="MobiDB-lite"/>
    </source>
</evidence>
<dbReference type="InterPro" id="IPR003142">
    <property type="entry name" value="BPL_C"/>
</dbReference>
<gene>
    <name evidence="4" type="ORF">ASZ90_012197</name>
</gene>
<name>A0A0W8FB74_9ZZZZ</name>
<evidence type="ECO:0000313" key="4">
    <source>
        <dbReference type="EMBL" id="KUG18120.1"/>
    </source>
</evidence>
<dbReference type="PANTHER" id="PTHR12835:SF5">
    <property type="entry name" value="BIOTIN--PROTEIN LIGASE"/>
    <property type="match status" value="1"/>
</dbReference>
<dbReference type="PANTHER" id="PTHR12835">
    <property type="entry name" value="BIOTIN PROTEIN LIGASE"/>
    <property type="match status" value="1"/>
</dbReference>
<proteinExistence type="predicted"/>
<comment type="caution">
    <text evidence="4">The sequence shown here is derived from an EMBL/GenBank/DDBJ whole genome shotgun (WGS) entry which is preliminary data.</text>
</comment>
<dbReference type="AlphaFoldDB" id="A0A0W8FB74"/>
<evidence type="ECO:0000256" key="1">
    <source>
        <dbReference type="ARBA" id="ARBA00022598"/>
    </source>
</evidence>
<sequence length="289" mass="31668">MAAYGGDASSAEARRRSKLSSGPHHRDRELAPLDKDRILSCLGTRWLGRDLRLFAQLASTNELAISLAQKGESGTVILAEVQTRGRGRLSRHWESPSGGIWMSLILRPDIPIALAYQINMAICVAVCRAISNLLGLKAGIKWPNDLLIGERKVGGILMEVQAEGKRLEYAVVGVGINANIDPSTFPDDWMATSLSREVGSEVSRTALIQRTLLEIERAYENLGSKEIYDEWRRRSATIGRMVRISANSGELVGEVEDLAEDGALLLRRNDEVVRVLAGDCIHLRGMGGL</sequence>
<protein>
    <submittedName>
        <fullName evidence="4">Biotin operon repressor / biotin-protein ligase</fullName>
        <ecNumber evidence="4">6.3.4.15</ecNumber>
    </submittedName>
</protein>